<feature type="region of interest" description="Disordered" evidence="2">
    <location>
        <begin position="179"/>
        <end position="213"/>
    </location>
</feature>
<proteinExistence type="predicted"/>
<keyword evidence="1" id="KW-0175">Coiled coil</keyword>
<evidence type="ECO:0000256" key="2">
    <source>
        <dbReference type="SAM" id="MobiDB-lite"/>
    </source>
</evidence>
<feature type="coiled-coil region" evidence="1">
    <location>
        <begin position="62"/>
        <end position="124"/>
    </location>
</feature>
<accession>A0ABN9SR50</accession>
<dbReference type="EMBL" id="CAUYUJ010012669">
    <property type="protein sequence ID" value="CAK0834414.1"/>
    <property type="molecule type" value="Genomic_DNA"/>
</dbReference>
<reference evidence="3" key="1">
    <citation type="submission" date="2023-10" db="EMBL/GenBank/DDBJ databases">
        <authorList>
            <person name="Chen Y."/>
            <person name="Shah S."/>
            <person name="Dougan E. K."/>
            <person name="Thang M."/>
            <person name="Chan C."/>
        </authorList>
    </citation>
    <scope>NUCLEOTIDE SEQUENCE [LARGE SCALE GENOMIC DNA]</scope>
</reference>
<protein>
    <submittedName>
        <fullName evidence="3">Uncharacterized protein</fullName>
    </submittedName>
</protein>
<evidence type="ECO:0000313" key="4">
    <source>
        <dbReference type="Proteomes" id="UP001189429"/>
    </source>
</evidence>
<evidence type="ECO:0000256" key="1">
    <source>
        <dbReference type="SAM" id="Coils"/>
    </source>
</evidence>
<name>A0ABN9SR50_9DINO</name>
<dbReference type="Proteomes" id="UP001189429">
    <property type="component" value="Unassembled WGS sequence"/>
</dbReference>
<sequence length="260" mass="28339">MAQRIGRCTARLRLRSRAVTGPRAAMERRSPTGQRAPAHTSSGASGQAVTQNELEDKFRLVIEQQETRVAQLEAMNKRKDDQLLKLHGRLEEALAVLQAGQKMYSEQQKVLDAQQATVQELKARAGIARAPAQQAGDGEAEDDESDDGEEFEGDAAEEMAALAMRATQLQQQLEQLCGQAAGGRGGGGRPPQPELLAAMQPSEREAAARSFAAQAEQSPQLLAHLQAMMSQKERLQQEQSALQQQLQELHAQARESAQQV</sequence>
<feature type="compositionally biased region" description="Acidic residues" evidence="2">
    <location>
        <begin position="138"/>
        <end position="153"/>
    </location>
</feature>
<organism evidence="3 4">
    <name type="scientific">Prorocentrum cordatum</name>
    <dbReference type="NCBI Taxonomy" id="2364126"/>
    <lineage>
        <taxon>Eukaryota</taxon>
        <taxon>Sar</taxon>
        <taxon>Alveolata</taxon>
        <taxon>Dinophyceae</taxon>
        <taxon>Prorocentrales</taxon>
        <taxon>Prorocentraceae</taxon>
        <taxon>Prorocentrum</taxon>
    </lineage>
</organism>
<feature type="region of interest" description="Disordered" evidence="2">
    <location>
        <begin position="16"/>
        <end position="50"/>
    </location>
</feature>
<evidence type="ECO:0000313" key="3">
    <source>
        <dbReference type="EMBL" id="CAK0834414.1"/>
    </source>
</evidence>
<feature type="compositionally biased region" description="Polar residues" evidence="2">
    <location>
        <begin position="39"/>
        <end position="50"/>
    </location>
</feature>
<gene>
    <name evidence="3" type="ORF">PCOR1329_LOCUS31847</name>
</gene>
<feature type="coiled-coil region" evidence="1">
    <location>
        <begin position="225"/>
        <end position="259"/>
    </location>
</feature>
<feature type="compositionally biased region" description="Gly residues" evidence="2">
    <location>
        <begin position="180"/>
        <end position="189"/>
    </location>
</feature>
<keyword evidence="4" id="KW-1185">Reference proteome</keyword>
<feature type="region of interest" description="Disordered" evidence="2">
    <location>
        <begin position="128"/>
        <end position="153"/>
    </location>
</feature>
<comment type="caution">
    <text evidence="3">The sequence shown here is derived from an EMBL/GenBank/DDBJ whole genome shotgun (WGS) entry which is preliminary data.</text>
</comment>